<evidence type="ECO:0000256" key="9">
    <source>
        <dbReference type="SAM" id="MobiDB-lite"/>
    </source>
</evidence>
<gene>
    <name evidence="12" type="ORF">PHJA_001015200</name>
</gene>
<dbReference type="Proteomes" id="UP000653305">
    <property type="component" value="Unassembled WGS sequence"/>
</dbReference>
<evidence type="ECO:0000256" key="10">
    <source>
        <dbReference type="SAM" id="SignalP"/>
    </source>
</evidence>
<evidence type="ECO:0000256" key="4">
    <source>
        <dbReference type="ARBA" id="ARBA00022729"/>
    </source>
</evidence>
<feature type="signal peptide" evidence="10">
    <location>
        <begin position="1"/>
        <end position="20"/>
    </location>
</feature>
<keyword evidence="13" id="KW-1185">Reference proteome</keyword>
<keyword evidence="4 10" id="KW-0732">Signal</keyword>
<sequence length="202" mass="20375">MAVYVVGFLLILAMSGYSDANYCVCNTGLSDSVLQKNIDYACGAGADCTQIQQNGPCFNPNTVRDHCNYAVNSYYQRRGQAVGSCDFQNTATVTQTAPSTTTTCVFPSGPSTGGTPIAGGTPTTGTPGTSGTPTTGTPIPGGTPNMGGGTTVPGSSMTPPFGLGPTGFPSSTDSSAGVKLSSQNVLVSMSVIVISGFICPRI</sequence>
<feature type="domain" description="X8" evidence="11">
    <location>
        <begin position="21"/>
        <end position="106"/>
    </location>
</feature>
<dbReference type="OrthoDB" id="1930814at2759"/>
<dbReference type="Gene3D" id="1.20.58.1040">
    <property type="match status" value="1"/>
</dbReference>
<keyword evidence="7" id="KW-0325">Glycoprotein</keyword>
<comment type="caution">
    <text evidence="12">The sequence shown here is derived from an EMBL/GenBank/DDBJ whole genome shotgun (WGS) entry which is preliminary data.</text>
</comment>
<feature type="compositionally biased region" description="Low complexity" evidence="9">
    <location>
        <begin position="107"/>
        <end position="143"/>
    </location>
</feature>
<evidence type="ECO:0000256" key="7">
    <source>
        <dbReference type="ARBA" id="ARBA00023180"/>
    </source>
</evidence>
<evidence type="ECO:0000256" key="1">
    <source>
        <dbReference type="ARBA" id="ARBA00004609"/>
    </source>
</evidence>
<organism evidence="12 13">
    <name type="scientific">Phtheirospermum japonicum</name>
    <dbReference type="NCBI Taxonomy" id="374723"/>
    <lineage>
        <taxon>Eukaryota</taxon>
        <taxon>Viridiplantae</taxon>
        <taxon>Streptophyta</taxon>
        <taxon>Embryophyta</taxon>
        <taxon>Tracheophyta</taxon>
        <taxon>Spermatophyta</taxon>
        <taxon>Magnoliopsida</taxon>
        <taxon>eudicotyledons</taxon>
        <taxon>Gunneridae</taxon>
        <taxon>Pentapetalae</taxon>
        <taxon>asterids</taxon>
        <taxon>lamiids</taxon>
        <taxon>Lamiales</taxon>
        <taxon>Orobanchaceae</taxon>
        <taxon>Orobanchaceae incertae sedis</taxon>
        <taxon>Phtheirospermum</taxon>
    </lineage>
</organism>
<evidence type="ECO:0000256" key="8">
    <source>
        <dbReference type="ARBA" id="ARBA00023288"/>
    </source>
</evidence>
<dbReference type="InterPro" id="IPR012946">
    <property type="entry name" value="X8"/>
</dbReference>
<dbReference type="GO" id="GO:0009506">
    <property type="term" value="C:plasmodesma"/>
    <property type="evidence" value="ECO:0007669"/>
    <property type="project" value="UniProtKB-ARBA"/>
</dbReference>
<dbReference type="InterPro" id="IPR044788">
    <property type="entry name" value="X8_dom_prot"/>
</dbReference>
<evidence type="ECO:0000256" key="2">
    <source>
        <dbReference type="ARBA" id="ARBA00022475"/>
    </source>
</evidence>
<evidence type="ECO:0000256" key="6">
    <source>
        <dbReference type="ARBA" id="ARBA00023157"/>
    </source>
</evidence>
<evidence type="ECO:0000259" key="11">
    <source>
        <dbReference type="SMART" id="SM00768"/>
    </source>
</evidence>
<dbReference type="GO" id="GO:0005886">
    <property type="term" value="C:plasma membrane"/>
    <property type="evidence" value="ECO:0007669"/>
    <property type="project" value="UniProtKB-SubCell"/>
</dbReference>
<evidence type="ECO:0000256" key="3">
    <source>
        <dbReference type="ARBA" id="ARBA00022622"/>
    </source>
</evidence>
<dbReference type="EMBL" id="BMAC01000172">
    <property type="protein sequence ID" value="GFP88715.1"/>
    <property type="molecule type" value="Genomic_DNA"/>
</dbReference>
<dbReference type="Pfam" id="PF07983">
    <property type="entry name" value="X8"/>
    <property type="match status" value="1"/>
</dbReference>
<keyword evidence="8" id="KW-0449">Lipoprotein</keyword>
<evidence type="ECO:0000313" key="13">
    <source>
        <dbReference type="Proteomes" id="UP000653305"/>
    </source>
</evidence>
<keyword evidence="6" id="KW-1015">Disulfide bond</keyword>
<comment type="subcellular location">
    <subcellularLocation>
        <location evidence="1">Cell membrane</location>
        <topology evidence="1">Lipid-anchor</topology>
        <topology evidence="1">GPI-anchor</topology>
    </subcellularLocation>
</comment>
<protein>
    <submittedName>
        <fullName evidence="12">Plasmodesmata callose-binding protein 3</fullName>
    </submittedName>
</protein>
<accession>A0A830BZT0</accession>
<name>A0A830BZT0_9LAMI</name>
<feature type="chain" id="PRO_5032465218" evidence="10">
    <location>
        <begin position="21"/>
        <end position="202"/>
    </location>
</feature>
<dbReference type="PANTHER" id="PTHR31044">
    <property type="entry name" value="BETA-1,3 GLUCANASE"/>
    <property type="match status" value="1"/>
</dbReference>
<dbReference type="SMART" id="SM00768">
    <property type="entry name" value="X8"/>
    <property type="match status" value="1"/>
</dbReference>
<feature type="region of interest" description="Disordered" evidence="9">
    <location>
        <begin position="107"/>
        <end position="177"/>
    </location>
</feature>
<dbReference type="GO" id="GO:0098552">
    <property type="term" value="C:side of membrane"/>
    <property type="evidence" value="ECO:0007669"/>
    <property type="project" value="UniProtKB-KW"/>
</dbReference>
<keyword evidence="3" id="KW-0336">GPI-anchor</keyword>
<reference evidence="12" key="1">
    <citation type="submission" date="2020-07" db="EMBL/GenBank/DDBJ databases">
        <title>Ethylene signaling mediates host invasion by parasitic plants.</title>
        <authorList>
            <person name="Yoshida S."/>
        </authorList>
    </citation>
    <scope>NUCLEOTIDE SEQUENCE</scope>
    <source>
        <strain evidence="12">Okayama</strain>
    </source>
</reference>
<dbReference type="FunFam" id="1.20.58.1040:FF:000001">
    <property type="entry name" value="Glucan endo-1,3-beta-glucosidase 4"/>
    <property type="match status" value="1"/>
</dbReference>
<evidence type="ECO:0000256" key="5">
    <source>
        <dbReference type="ARBA" id="ARBA00023136"/>
    </source>
</evidence>
<dbReference type="PANTHER" id="PTHR31044:SF60">
    <property type="entry name" value="PLASMODESMATA CALLOSE-BINDING PROTEIN 4"/>
    <property type="match status" value="1"/>
</dbReference>
<feature type="compositionally biased region" description="Low complexity" evidence="9">
    <location>
        <begin position="152"/>
        <end position="169"/>
    </location>
</feature>
<proteinExistence type="predicted"/>
<keyword evidence="5" id="KW-0472">Membrane</keyword>
<keyword evidence="2" id="KW-1003">Cell membrane</keyword>
<dbReference type="AlphaFoldDB" id="A0A830BZT0"/>
<evidence type="ECO:0000313" key="12">
    <source>
        <dbReference type="EMBL" id="GFP88715.1"/>
    </source>
</evidence>